<dbReference type="Pfam" id="PF00561">
    <property type="entry name" value="Abhydrolase_1"/>
    <property type="match status" value="1"/>
</dbReference>
<dbReference type="SUPFAM" id="SSF53474">
    <property type="entry name" value="alpha/beta-Hydrolases"/>
    <property type="match status" value="1"/>
</dbReference>
<organism evidence="2 3">
    <name type="scientific">Jiangella ureilytica</name>
    <dbReference type="NCBI Taxonomy" id="2530374"/>
    <lineage>
        <taxon>Bacteria</taxon>
        <taxon>Bacillati</taxon>
        <taxon>Actinomycetota</taxon>
        <taxon>Actinomycetes</taxon>
        <taxon>Jiangellales</taxon>
        <taxon>Jiangellaceae</taxon>
        <taxon>Jiangella</taxon>
    </lineage>
</organism>
<keyword evidence="3" id="KW-1185">Reference proteome</keyword>
<evidence type="ECO:0000259" key="1">
    <source>
        <dbReference type="Pfam" id="PF00561"/>
    </source>
</evidence>
<name>A0A4R4RXA9_9ACTN</name>
<accession>A0A4R4RXA9</accession>
<protein>
    <submittedName>
        <fullName evidence="2">Alpha/beta fold hydrolase</fullName>
    </submittedName>
</protein>
<evidence type="ECO:0000313" key="3">
    <source>
        <dbReference type="Proteomes" id="UP000295621"/>
    </source>
</evidence>
<gene>
    <name evidence="2" type="ORF">E1212_05090</name>
</gene>
<dbReference type="InterPro" id="IPR000073">
    <property type="entry name" value="AB_hydrolase_1"/>
</dbReference>
<dbReference type="Gene3D" id="3.40.50.1820">
    <property type="entry name" value="alpha/beta hydrolase"/>
    <property type="match status" value="1"/>
</dbReference>
<dbReference type="EMBL" id="SMKL01000008">
    <property type="protein sequence ID" value="TDC53552.1"/>
    <property type="molecule type" value="Genomic_DNA"/>
</dbReference>
<dbReference type="InterPro" id="IPR029058">
    <property type="entry name" value="AB_hydrolase_fold"/>
</dbReference>
<evidence type="ECO:0000313" key="2">
    <source>
        <dbReference type="EMBL" id="TDC53552.1"/>
    </source>
</evidence>
<sequence length="293" mass="32111">MPTIELSGGPVHYRVAGPEESAAPPVVFVHPLLTDGTLWSRVADDLAGRGIRSYAPDWPLGAHPTAMNDGADLSPRGVARLVLEFLEALGLDAVTLVGNDTGGALCQFAVDEDPRRIGRVVLTNCDGLGVFPPAAFKPLFALLRSERRARFLAGRMRVRALRQSWLGFGMLAHDLPAELTRAWIEPALRDDGVVRDLVRFLRAVEPDELLDVSTRLDRFEGAVTLVWGTGDRAFTAKLGRRIQQRFRDAAFVPVPKARTFVPLDAPRQLADEIVAIAARPTVRSERTNGARER</sequence>
<dbReference type="GO" id="GO:0016787">
    <property type="term" value="F:hydrolase activity"/>
    <property type="evidence" value="ECO:0007669"/>
    <property type="project" value="UniProtKB-KW"/>
</dbReference>
<dbReference type="RefSeq" id="WP_131979997.1">
    <property type="nucleotide sequence ID" value="NZ_SMKL01000008.1"/>
</dbReference>
<dbReference type="OrthoDB" id="3400345at2"/>
<dbReference type="PANTHER" id="PTHR46438">
    <property type="entry name" value="ALPHA/BETA-HYDROLASES SUPERFAMILY PROTEIN"/>
    <property type="match status" value="1"/>
</dbReference>
<keyword evidence="2" id="KW-0378">Hydrolase</keyword>
<feature type="domain" description="AB hydrolase-1" evidence="1">
    <location>
        <begin position="24"/>
        <end position="264"/>
    </location>
</feature>
<dbReference type="AlphaFoldDB" id="A0A4R4RXA9"/>
<proteinExistence type="predicted"/>
<dbReference type="Proteomes" id="UP000295621">
    <property type="component" value="Unassembled WGS sequence"/>
</dbReference>
<comment type="caution">
    <text evidence="2">The sequence shown here is derived from an EMBL/GenBank/DDBJ whole genome shotgun (WGS) entry which is preliminary data.</text>
</comment>
<reference evidence="2 3" key="1">
    <citation type="submission" date="2019-02" db="EMBL/GenBank/DDBJ databases">
        <title>Draft genome sequences of novel Actinobacteria.</title>
        <authorList>
            <person name="Sahin N."/>
            <person name="Ay H."/>
            <person name="Saygin H."/>
        </authorList>
    </citation>
    <scope>NUCLEOTIDE SEQUENCE [LARGE SCALE GENOMIC DNA]</scope>
    <source>
        <strain evidence="2 3">KC603</strain>
    </source>
</reference>